<dbReference type="Proteomes" id="UP000028045">
    <property type="component" value="Unassembled WGS sequence"/>
</dbReference>
<gene>
    <name evidence="2" type="ORF">S7711_08520</name>
</gene>
<dbReference type="EMBL" id="KL648405">
    <property type="protein sequence ID" value="KEY70820.1"/>
    <property type="molecule type" value="Genomic_DNA"/>
</dbReference>
<keyword evidence="3" id="KW-1185">Reference proteome</keyword>
<proteinExistence type="predicted"/>
<organism evidence="2 3">
    <name type="scientific">Stachybotrys chartarum (strain CBS 109288 / IBT 7711)</name>
    <name type="common">Toxic black mold</name>
    <name type="synonym">Stilbospora chartarum</name>
    <dbReference type="NCBI Taxonomy" id="1280523"/>
    <lineage>
        <taxon>Eukaryota</taxon>
        <taxon>Fungi</taxon>
        <taxon>Dikarya</taxon>
        <taxon>Ascomycota</taxon>
        <taxon>Pezizomycotina</taxon>
        <taxon>Sordariomycetes</taxon>
        <taxon>Hypocreomycetidae</taxon>
        <taxon>Hypocreales</taxon>
        <taxon>Stachybotryaceae</taxon>
        <taxon>Stachybotrys</taxon>
    </lineage>
</organism>
<name>A0A084AZU1_STACB</name>
<dbReference type="Gene3D" id="1.20.5.170">
    <property type="match status" value="1"/>
</dbReference>
<dbReference type="PANTHER" id="PTHR42070:SF1">
    <property type="entry name" value="FILAMENT ASSOCIATED PROTEIN, PUTATIVE (AFU_ORTHOLOGUE AFUA_8G06630)-RELATED"/>
    <property type="match status" value="1"/>
</dbReference>
<protein>
    <recommendedName>
        <fullName evidence="4">BZIP domain-containing protein</fullName>
    </recommendedName>
</protein>
<reference evidence="2 3" key="1">
    <citation type="journal article" date="2014" name="BMC Genomics">
        <title>Comparative genome sequencing reveals chemotype-specific gene clusters in the toxigenic black mold Stachybotrys.</title>
        <authorList>
            <person name="Semeiks J."/>
            <person name="Borek D."/>
            <person name="Otwinowski Z."/>
            <person name="Grishin N.V."/>
        </authorList>
    </citation>
    <scope>NUCLEOTIDE SEQUENCE [LARGE SCALE GENOMIC DNA]</scope>
    <source>
        <strain evidence="3">CBS 109288 / IBT 7711</strain>
    </source>
</reference>
<feature type="region of interest" description="Disordered" evidence="1">
    <location>
        <begin position="1"/>
        <end position="26"/>
    </location>
</feature>
<dbReference type="PANTHER" id="PTHR42070">
    <property type="entry name" value="FILAMENT ASSOCIATED PROTEIN, PUTATIVE (AFU_ORTHOLOGUE AFUA_8G06630)-RELATED"/>
    <property type="match status" value="1"/>
</dbReference>
<evidence type="ECO:0008006" key="4">
    <source>
        <dbReference type="Google" id="ProtNLM"/>
    </source>
</evidence>
<dbReference type="OrthoDB" id="4505928at2759"/>
<dbReference type="AlphaFoldDB" id="A0A084AZU1"/>
<accession>A0A084AZU1</accession>
<sequence length="239" mass="26094">MTPATTTGDRPHTLSADQAKPPAEADALERARLRRNQRNSRARKQAYVRSLEDRWSECVRLGAQATVEMQKEARRVQEENQLLRAMLQHQGLDPTAIQSGLDAMRLSMAQRKSDLRVPVPSAQATNSGGPSWPWPSTVIDGPAMDFDLDQSLDLHGWLNDLCDIKDAFGAEAQNQFMGPTAQDSWADTAGPSLDHDAMYALPELGAVPVPVPPPPADHDYAYITSNSLGSCPNAWSGPL</sequence>
<evidence type="ECO:0000313" key="3">
    <source>
        <dbReference type="Proteomes" id="UP000028045"/>
    </source>
</evidence>
<evidence type="ECO:0000256" key="1">
    <source>
        <dbReference type="SAM" id="MobiDB-lite"/>
    </source>
</evidence>
<dbReference type="HOGENOM" id="CLU_104754_0_0_1"/>
<dbReference type="CDD" id="cd14688">
    <property type="entry name" value="bZIP_YAP"/>
    <property type="match status" value="1"/>
</dbReference>
<evidence type="ECO:0000313" key="2">
    <source>
        <dbReference type="EMBL" id="KEY70820.1"/>
    </source>
</evidence>